<dbReference type="InterPro" id="IPR014710">
    <property type="entry name" value="RmlC-like_jellyroll"/>
</dbReference>
<keyword evidence="4" id="KW-1185">Reference proteome</keyword>
<dbReference type="VEuPathDB" id="FungiDB:SPRG_20224"/>
<dbReference type="AlphaFoldDB" id="A0A067CNE3"/>
<dbReference type="OMA" id="LMMTESI"/>
<evidence type="ECO:0000313" key="3">
    <source>
        <dbReference type="EMBL" id="KDO28066.1"/>
    </source>
</evidence>
<keyword evidence="1" id="KW-0472">Membrane</keyword>
<reference evidence="3 4" key="1">
    <citation type="journal article" date="2013" name="PLoS Genet.">
        <title>Distinctive expansion of potential virulence genes in the genome of the oomycete fish pathogen Saprolegnia parasitica.</title>
        <authorList>
            <person name="Jiang R.H."/>
            <person name="de Bruijn I."/>
            <person name="Haas B.J."/>
            <person name="Belmonte R."/>
            <person name="Lobach L."/>
            <person name="Christie J."/>
            <person name="van den Ackerveken G."/>
            <person name="Bottin A."/>
            <person name="Bulone V."/>
            <person name="Diaz-Moreno S.M."/>
            <person name="Dumas B."/>
            <person name="Fan L."/>
            <person name="Gaulin E."/>
            <person name="Govers F."/>
            <person name="Grenville-Briggs L.J."/>
            <person name="Horner N.R."/>
            <person name="Levin J.Z."/>
            <person name="Mammella M."/>
            <person name="Meijer H.J."/>
            <person name="Morris P."/>
            <person name="Nusbaum C."/>
            <person name="Oome S."/>
            <person name="Phillips A.J."/>
            <person name="van Rooyen D."/>
            <person name="Rzeszutek E."/>
            <person name="Saraiva M."/>
            <person name="Secombes C.J."/>
            <person name="Seidl M.F."/>
            <person name="Snel B."/>
            <person name="Stassen J.H."/>
            <person name="Sykes S."/>
            <person name="Tripathy S."/>
            <person name="van den Berg H."/>
            <person name="Vega-Arreguin J.C."/>
            <person name="Wawra S."/>
            <person name="Young S.K."/>
            <person name="Zeng Q."/>
            <person name="Dieguez-Uribeondo J."/>
            <person name="Russ C."/>
            <person name="Tyler B.M."/>
            <person name="van West P."/>
        </authorList>
    </citation>
    <scope>NUCLEOTIDE SEQUENCE [LARGE SCALE GENOMIC DNA]</scope>
    <source>
        <strain evidence="3 4">CBS 223.65</strain>
    </source>
</reference>
<dbReference type="Gene3D" id="1.10.287.70">
    <property type="match status" value="1"/>
</dbReference>
<gene>
    <name evidence="3" type="ORF">SPRG_20224</name>
</gene>
<dbReference type="Pfam" id="PF00027">
    <property type="entry name" value="cNMP_binding"/>
    <property type="match status" value="1"/>
</dbReference>
<dbReference type="PROSITE" id="PS00888">
    <property type="entry name" value="CNMP_BINDING_1"/>
    <property type="match status" value="1"/>
</dbReference>
<evidence type="ECO:0000313" key="4">
    <source>
        <dbReference type="Proteomes" id="UP000030745"/>
    </source>
</evidence>
<keyword evidence="1" id="KW-0812">Transmembrane</keyword>
<dbReference type="SUPFAM" id="SSF81324">
    <property type="entry name" value="Voltage-gated potassium channels"/>
    <property type="match status" value="1"/>
</dbReference>
<dbReference type="GO" id="GO:0098855">
    <property type="term" value="C:HCN channel complex"/>
    <property type="evidence" value="ECO:0007669"/>
    <property type="project" value="TreeGrafter"/>
</dbReference>
<dbReference type="KEGG" id="spar:SPRG_20224"/>
<dbReference type="Gene3D" id="2.60.120.10">
    <property type="entry name" value="Jelly Rolls"/>
    <property type="match status" value="1"/>
</dbReference>
<protein>
    <recommendedName>
        <fullName evidence="2">Cyclic nucleotide-binding domain-containing protein</fullName>
    </recommendedName>
</protein>
<feature type="transmembrane region" description="Helical" evidence="1">
    <location>
        <begin position="258"/>
        <end position="280"/>
    </location>
</feature>
<evidence type="ECO:0000256" key="1">
    <source>
        <dbReference type="SAM" id="Phobius"/>
    </source>
</evidence>
<feature type="domain" description="Cyclic nucleotide-binding" evidence="2">
    <location>
        <begin position="392"/>
        <end position="508"/>
    </location>
</feature>
<dbReference type="PANTHER" id="PTHR45689:SF5">
    <property type="entry name" value="I[[H]] CHANNEL, ISOFORM E"/>
    <property type="match status" value="1"/>
</dbReference>
<dbReference type="GO" id="GO:0003254">
    <property type="term" value="P:regulation of membrane depolarization"/>
    <property type="evidence" value="ECO:0007669"/>
    <property type="project" value="TreeGrafter"/>
</dbReference>
<accession>A0A067CNE3</accession>
<sequence length="626" mass="69981">MSHRNLLFVSAHSSAPAQVGRRGHVIDASFKAKTNLILNDLDSMATSQFSDLVMRHRARVLDANGHIKTRWDVVVLLALLVFLILLPLDVCFDIVTISPTCLTLQAMIDLTLLLDIAVTFRTSRRDATTQALVVDATEVAKSYLFSRSFVIDVLSSIPSAYWVTDRVQLKRVVQATRLLFLFRLYRLSQADVVGRVERRLSLLIHPVFVRLAKVVLLYIALHHYLGSLYYLIVCYEVGVYDKHLEKMWPIPFSFDDPLWVQYVGAFFQAFSLTSGSSILAITKVERIFSFVGFAIGMIVNACIFGIVAGLNEQLHTSSDERQYHTATVASLLRDQNVDNDVQQAIYDYYSSTSGGELLAHDTNKIFTPALPSKVELLLRHHLHRDVVAKVPFLKTLAPEQVMALLLMMTESIAVPGEAIVKAGEMAHAFYIIETGLVRVLDARGNVLATLGPGGYFGEVSLMTNEPTTANCIAQTYCKLNLLLKVHFDAFTQANEGLKSYLNETKTKRLQVSASTAKQPILLLRTRAQPKPTFMGQLFARQVARRLARRQRQFIRLLSVHRESVQRESVKGSGARWSQVSRRSQATPTASFVSASALQTHLVALSHARARSLVRLQRISRSAIEAD</sequence>
<organism evidence="3 4">
    <name type="scientific">Saprolegnia parasitica (strain CBS 223.65)</name>
    <dbReference type="NCBI Taxonomy" id="695850"/>
    <lineage>
        <taxon>Eukaryota</taxon>
        <taxon>Sar</taxon>
        <taxon>Stramenopiles</taxon>
        <taxon>Oomycota</taxon>
        <taxon>Saprolegniomycetes</taxon>
        <taxon>Saprolegniales</taxon>
        <taxon>Saprolegniaceae</taxon>
        <taxon>Saprolegnia</taxon>
    </lineage>
</organism>
<dbReference type="InterPro" id="IPR018488">
    <property type="entry name" value="cNMP-bd_CS"/>
</dbReference>
<dbReference type="CDD" id="cd00038">
    <property type="entry name" value="CAP_ED"/>
    <property type="match status" value="1"/>
</dbReference>
<dbReference type="RefSeq" id="XP_012201213.1">
    <property type="nucleotide sequence ID" value="XM_012345823.1"/>
</dbReference>
<dbReference type="PANTHER" id="PTHR45689">
    <property type="entry name" value="I[[H]] CHANNEL, ISOFORM E"/>
    <property type="match status" value="1"/>
</dbReference>
<dbReference type="InterPro" id="IPR000595">
    <property type="entry name" value="cNMP-bd_dom"/>
</dbReference>
<dbReference type="InterPro" id="IPR051413">
    <property type="entry name" value="K/Na_HCN_channel"/>
</dbReference>
<keyword evidence="1" id="KW-1133">Transmembrane helix</keyword>
<dbReference type="PROSITE" id="PS50042">
    <property type="entry name" value="CNMP_BINDING_3"/>
    <property type="match status" value="1"/>
</dbReference>
<dbReference type="Proteomes" id="UP000030745">
    <property type="component" value="Unassembled WGS sequence"/>
</dbReference>
<dbReference type="EMBL" id="KK583213">
    <property type="protein sequence ID" value="KDO28066.1"/>
    <property type="molecule type" value="Genomic_DNA"/>
</dbReference>
<feature type="transmembrane region" description="Helical" evidence="1">
    <location>
        <begin position="71"/>
        <end position="88"/>
    </location>
</feature>
<dbReference type="InterPro" id="IPR018490">
    <property type="entry name" value="cNMP-bd_dom_sf"/>
</dbReference>
<dbReference type="SMART" id="SM00100">
    <property type="entry name" value="cNMP"/>
    <property type="match status" value="1"/>
</dbReference>
<feature type="transmembrane region" description="Helical" evidence="1">
    <location>
        <begin position="94"/>
        <end position="118"/>
    </location>
</feature>
<feature type="transmembrane region" description="Helical" evidence="1">
    <location>
        <begin position="287"/>
        <end position="310"/>
    </location>
</feature>
<dbReference type="OrthoDB" id="74984at2759"/>
<dbReference type="GO" id="GO:0035725">
    <property type="term" value="P:sodium ion transmembrane transport"/>
    <property type="evidence" value="ECO:0007669"/>
    <property type="project" value="TreeGrafter"/>
</dbReference>
<name>A0A067CNE3_SAPPC</name>
<feature type="transmembrane region" description="Helical" evidence="1">
    <location>
        <begin position="215"/>
        <end position="238"/>
    </location>
</feature>
<dbReference type="GeneID" id="24141421"/>
<evidence type="ECO:0000259" key="2">
    <source>
        <dbReference type="PROSITE" id="PS50042"/>
    </source>
</evidence>
<proteinExistence type="predicted"/>
<dbReference type="GO" id="GO:0005249">
    <property type="term" value="F:voltage-gated potassium channel activity"/>
    <property type="evidence" value="ECO:0007669"/>
    <property type="project" value="TreeGrafter"/>
</dbReference>
<dbReference type="SUPFAM" id="SSF51206">
    <property type="entry name" value="cAMP-binding domain-like"/>
    <property type="match status" value="1"/>
</dbReference>